<proteinExistence type="predicted"/>
<dbReference type="Proteomes" id="UP000054279">
    <property type="component" value="Unassembled WGS sequence"/>
</dbReference>
<accession>A0A0C9U5P2</accession>
<evidence type="ECO:0000313" key="2">
    <source>
        <dbReference type="Proteomes" id="UP000054279"/>
    </source>
</evidence>
<keyword evidence="2" id="KW-1185">Reference proteome</keyword>
<evidence type="ECO:0000313" key="1">
    <source>
        <dbReference type="EMBL" id="KIJ38298.1"/>
    </source>
</evidence>
<dbReference type="AlphaFoldDB" id="A0A0C9U5P2"/>
<dbReference type="OrthoDB" id="3239511at2759"/>
<gene>
    <name evidence="1" type="ORF">M422DRAFT_176717</name>
</gene>
<protein>
    <submittedName>
        <fullName evidence="1">Uncharacterized protein</fullName>
    </submittedName>
</protein>
<organism evidence="1 2">
    <name type="scientific">Sphaerobolus stellatus (strain SS14)</name>
    <dbReference type="NCBI Taxonomy" id="990650"/>
    <lineage>
        <taxon>Eukaryota</taxon>
        <taxon>Fungi</taxon>
        <taxon>Dikarya</taxon>
        <taxon>Basidiomycota</taxon>
        <taxon>Agaricomycotina</taxon>
        <taxon>Agaricomycetes</taxon>
        <taxon>Phallomycetidae</taxon>
        <taxon>Geastrales</taxon>
        <taxon>Sphaerobolaceae</taxon>
        <taxon>Sphaerobolus</taxon>
    </lineage>
</organism>
<sequence length="60" mass="7302">GCTVYEEKECDFFLLKYLIRGFHFILTFNRSSKHYYLNDLVDGDTFLHFFLQERLTQSEI</sequence>
<dbReference type="EMBL" id="KN837161">
    <property type="protein sequence ID" value="KIJ38298.1"/>
    <property type="molecule type" value="Genomic_DNA"/>
</dbReference>
<feature type="non-terminal residue" evidence="1">
    <location>
        <position position="1"/>
    </location>
</feature>
<name>A0A0C9U5P2_SPHS4</name>
<reference evidence="1 2" key="1">
    <citation type="submission" date="2014-06" db="EMBL/GenBank/DDBJ databases">
        <title>Evolutionary Origins and Diversification of the Mycorrhizal Mutualists.</title>
        <authorList>
            <consortium name="DOE Joint Genome Institute"/>
            <consortium name="Mycorrhizal Genomics Consortium"/>
            <person name="Kohler A."/>
            <person name="Kuo A."/>
            <person name="Nagy L.G."/>
            <person name="Floudas D."/>
            <person name="Copeland A."/>
            <person name="Barry K.W."/>
            <person name="Cichocki N."/>
            <person name="Veneault-Fourrey C."/>
            <person name="LaButti K."/>
            <person name="Lindquist E.A."/>
            <person name="Lipzen A."/>
            <person name="Lundell T."/>
            <person name="Morin E."/>
            <person name="Murat C."/>
            <person name="Riley R."/>
            <person name="Ohm R."/>
            <person name="Sun H."/>
            <person name="Tunlid A."/>
            <person name="Henrissat B."/>
            <person name="Grigoriev I.V."/>
            <person name="Hibbett D.S."/>
            <person name="Martin F."/>
        </authorList>
    </citation>
    <scope>NUCLEOTIDE SEQUENCE [LARGE SCALE GENOMIC DNA]</scope>
    <source>
        <strain evidence="1 2">SS14</strain>
    </source>
</reference>
<dbReference type="HOGENOM" id="CLU_204267_0_0_1"/>